<gene>
    <name evidence="5" type="ORF">KOW79_008480</name>
</gene>
<dbReference type="PANTHER" id="PTHR23268:SF124">
    <property type="entry name" value="IG-LIKE DOMAIN-CONTAINING PROTEIN"/>
    <property type="match status" value="1"/>
</dbReference>
<feature type="domain" description="Ig-like" evidence="4">
    <location>
        <begin position="26"/>
        <end position="123"/>
    </location>
</feature>
<dbReference type="OrthoDB" id="8947657at2759"/>
<evidence type="ECO:0000256" key="1">
    <source>
        <dbReference type="ARBA" id="ARBA00022729"/>
    </source>
</evidence>
<evidence type="ECO:0000313" key="6">
    <source>
        <dbReference type="Proteomes" id="UP000824219"/>
    </source>
</evidence>
<keyword evidence="6" id="KW-1185">Reference proteome</keyword>
<dbReference type="SUPFAM" id="SSF48726">
    <property type="entry name" value="Immunoglobulin"/>
    <property type="match status" value="2"/>
</dbReference>
<dbReference type="AlphaFoldDB" id="A0A9D3SL03"/>
<organism evidence="5 6">
    <name type="scientific">Hemibagrus wyckioides</name>
    <dbReference type="NCBI Taxonomy" id="337641"/>
    <lineage>
        <taxon>Eukaryota</taxon>
        <taxon>Metazoa</taxon>
        <taxon>Chordata</taxon>
        <taxon>Craniata</taxon>
        <taxon>Vertebrata</taxon>
        <taxon>Euteleostomi</taxon>
        <taxon>Actinopterygii</taxon>
        <taxon>Neopterygii</taxon>
        <taxon>Teleostei</taxon>
        <taxon>Ostariophysi</taxon>
        <taxon>Siluriformes</taxon>
        <taxon>Bagridae</taxon>
        <taxon>Hemibagrus</taxon>
    </lineage>
</organism>
<evidence type="ECO:0000256" key="2">
    <source>
        <dbReference type="ARBA" id="ARBA00022859"/>
    </source>
</evidence>
<accession>A0A9D3SL03</accession>
<dbReference type="PROSITE" id="PS50835">
    <property type="entry name" value="IG_LIKE"/>
    <property type="match status" value="1"/>
</dbReference>
<dbReference type="Proteomes" id="UP000824219">
    <property type="component" value="Linkage Group LG09"/>
</dbReference>
<proteinExistence type="predicted"/>
<evidence type="ECO:0000259" key="4">
    <source>
        <dbReference type="PROSITE" id="PS50835"/>
    </source>
</evidence>
<dbReference type="Gene3D" id="2.60.40.10">
    <property type="entry name" value="Immunoglobulins"/>
    <property type="match status" value="2"/>
</dbReference>
<feature type="signal peptide" evidence="3">
    <location>
        <begin position="1"/>
        <end position="19"/>
    </location>
</feature>
<dbReference type="GO" id="GO:0002376">
    <property type="term" value="P:immune system process"/>
    <property type="evidence" value="ECO:0007669"/>
    <property type="project" value="UniProtKB-KW"/>
</dbReference>
<dbReference type="InterPro" id="IPR013106">
    <property type="entry name" value="Ig_V-set"/>
</dbReference>
<evidence type="ECO:0000313" key="5">
    <source>
        <dbReference type="EMBL" id="KAG7328536.1"/>
    </source>
</evidence>
<dbReference type="InterPro" id="IPR050413">
    <property type="entry name" value="TCR_beta_variable"/>
</dbReference>
<dbReference type="Pfam" id="PF07686">
    <property type="entry name" value="V-set"/>
    <property type="match status" value="1"/>
</dbReference>
<keyword evidence="1 3" id="KW-0732">Signal</keyword>
<protein>
    <recommendedName>
        <fullName evidence="4">Ig-like domain-containing protein</fullName>
    </recommendedName>
</protein>
<dbReference type="GO" id="GO:0005886">
    <property type="term" value="C:plasma membrane"/>
    <property type="evidence" value="ECO:0007669"/>
    <property type="project" value="TreeGrafter"/>
</dbReference>
<dbReference type="EMBL" id="JAHKSW010000009">
    <property type="protein sequence ID" value="KAG7328536.1"/>
    <property type="molecule type" value="Genomic_DNA"/>
</dbReference>
<dbReference type="SMART" id="SM00406">
    <property type="entry name" value="IGv"/>
    <property type="match status" value="1"/>
</dbReference>
<comment type="caution">
    <text evidence="5">The sequence shown here is derived from an EMBL/GenBank/DDBJ whole genome shotgun (WGS) entry which is preliminary data.</text>
</comment>
<evidence type="ECO:0000256" key="3">
    <source>
        <dbReference type="SAM" id="SignalP"/>
    </source>
</evidence>
<reference evidence="5 6" key="1">
    <citation type="submission" date="2021-06" db="EMBL/GenBank/DDBJ databases">
        <title>Chromosome-level genome assembly of the red-tail catfish (Hemibagrus wyckioides).</title>
        <authorList>
            <person name="Shao F."/>
        </authorList>
    </citation>
    <scope>NUCLEOTIDE SEQUENCE [LARGE SCALE GENOMIC DNA]</scope>
    <source>
        <strain evidence="5">EC202008001</strain>
        <tissue evidence="5">Blood</tissue>
    </source>
</reference>
<dbReference type="InterPro" id="IPR013783">
    <property type="entry name" value="Ig-like_fold"/>
</dbReference>
<dbReference type="InterPro" id="IPR007110">
    <property type="entry name" value="Ig-like_dom"/>
</dbReference>
<dbReference type="PANTHER" id="PTHR23268">
    <property type="entry name" value="T-CELL RECEPTOR BETA CHAIN"/>
    <property type="match status" value="1"/>
</dbReference>
<dbReference type="GO" id="GO:0007166">
    <property type="term" value="P:cell surface receptor signaling pathway"/>
    <property type="evidence" value="ECO:0007669"/>
    <property type="project" value="TreeGrafter"/>
</dbReference>
<dbReference type="InterPro" id="IPR036179">
    <property type="entry name" value="Ig-like_dom_sf"/>
</dbReference>
<name>A0A9D3SL03_9TELE</name>
<feature type="chain" id="PRO_5039637561" description="Ig-like domain-containing protein" evidence="3">
    <location>
        <begin position="20"/>
        <end position="188"/>
    </location>
</feature>
<keyword evidence="2" id="KW-0391">Immunity</keyword>
<sequence length="188" mass="21170">MANIIALFTILVSLKVISSLKIQQSPQHLLIKPEQSEVKLSCQHGDSSHQYMYWYQQKAVSDSIELIGMLVYENPTPEEKFKTRFNISGHSTGDAFLLISSLTPEFSAVYFCAATSVLSKAVFQTPQDLLKNVEDTAVLYCSHNVTDYNRILWYKMSSSGSEMKYLGNLFVETPNPEESRINLSGDGR</sequence>